<dbReference type="GO" id="GO:0005634">
    <property type="term" value="C:nucleus"/>
    <property type="evidence" value="ECO:0007669"/>
    <property type="project" value="UniProtKB-SubCell"/>
</dbReference>
<evidence type="ECO:0000259" key="9">
    <source>
        <dbReference type="PROSITE" id="PS51745"/>
    </source>
</evidence>
<dbReference type="AlphaFoldDB" id="A0A1E5WG90"/>
<dbReference type="InterPro" id="IPR044835">
    <property type="entry name" value="ARF_plant"/>
</dbReference>
<keyword evidence="11" id="KW-1185">Reference proteome</keyword>
<keyword evidence="4" id="KW-0238">DNA-binding</keyword>
<evidence type="ECO:0000256" key="3">
    <source>
        <dbReference type="ARBA" id="ARBA00023015"/>
    </source>
</evidence>
<dbReference type="Pfam" id="PF06507">
    <property type="entry name" value="ARF_AD"/>
    <property type="match status" value="1"/>
</dbReference>
<comment type="caution">
    <text evidence="10">The sequence shown here is derived from an EMBL/GenBank/DDBJ whole genome shotgun (WGS) entry which is preliminary data.</text>
</comment>
<dbReference type="Proteomes" id="UP000095767">
    <property type="component" value="Unassembled WGS sequence"/>
</dbReference>
<dbReference type="FunFam" id="2.30.30.1040:FF:000001">
    <property type="entry name" value="Auxin response factor"/>
    <property type="match status" value="1"/>
</dbReference>
<dbReference type="GO" id="GO:0009734">
    <property type="term" value="P:auxin-activated signaling pathway"/>
    <property type="evidence" value="ECO:0007669"/>
    <property type="project" value="UniProtKB-UniRule"/>
</dbReference>
<dbReference type="OrthoDB" id="760842at2759"/>
<evidence type="ECO:0000256" key="1">
    <source>
        <dbReference type="ARBA" id="ARBA00004123"/>
    </source>
</evidence>
<comment type="similarity">
    <text evidence="2">Belongs to the ARF family.</text>
</comment>
<dbReference type="Gene3D" id="3.10.20.90">
    <property type="entry name" value="Phosphatidylinositol 3-kinase Catalytic Subunit, Chain A, domain 1"/>
    <property type="match status" value="1"/>
</dbReference>
<dbReference type="InterPro" id="IPR053793">
    <property type="entry name" value="PB1-like"/>
</dbReference>
<gene>
    <name evidence="10" type="ORF">BAE44_0002575</name>
</gene>
<keyword evidence="3 8" id="KW-0805">Transcription regulation</keyword>
<dbReference type="PROSITE" id="PS51745">
    <property type="entry name" value="PB1"/>
    <property type="match status" value="1"/>
</dbReference>
<evidence type="ECO:0000256" key="2">
    <source>
        <dbReference type="ARBA" id="ARBA00007853"/>
    </source>
</evidence>
<dbReference type="Pfam" id="PF02309">
    <property type="entry name" value="AUX_IAA"/>
    <property type="match status" value="1"/>
</dbReference>
<keyword evidence="5 8" id="KW-0804">Transcription</keyword>
<name>A0A1E5WG90_9POAL</name>
<dbReference type="SUPFAM" id="SSF54277">
    <property type="entry name" value="CAD &amp; PB1 domains"/>
    <property type="match status" value="1"/>
</dbReference>
<evidence type="ECO:0000256" key="5">
    <source>
        <dbReference type="ARBA" id="ARBA00023163"/>
    </source>
</evidence>
<comment type="function">
    <text evidence="8">Aux/IAA proteins are short-lived transcriptional factors that function as repressors of early auxin response genes at low auxin concentrations.</text>
</comment>
<keyword evidence="6 8" id="KW-0539">Nucleus</keyword>
<dbReference type="PANTHER" id="PTHR31384">
    <property type="entry name" value="AUXIN RESPONSE FACTOR 4-RELATED"/>
    <property type="match status" value="1"/>
</dbReference>
<dbReference type="PANTHER" id="PTHR31384:SF163">
    <property type="entry name" value="AUXIN RESPONSE FACTOR 21"/>
    <property type="match status" value="1"/>
</dbReference>
<dbReference type="STRING" id="888268.A0A1E5WG90"/>
<dbReference type="InterPro" id="IPR015300">
    <property type="entry name" value="DNA-bd_pseudobarrel_sf"/>
</dbReference>
<protein>
    <recommendedName>
        <fullName evidence="8">Auxin-responsive protein</fullName>
    </recommendedName>
</protein>
<comment type="subunit">
    <text evidence="8">Homodimers and heterodimers.</text>
</comment>
<dbReference type="InterPro" id="IPR033389">
    <property type="entry name" value="AUX/IAA_dom"/>
</dbReference>
<feature type="domain" description="PB1" evidence="9">
    <location>
        <begin position="922"/>
        <end position="1006"/>
    </location>
</feature>
<reference evidence="10 11" key="1">
    <citation type="submission" date="2016-09" db="EMBL/GenBank/DDBJ databases">
        <title>The draft genome of Dichanthelium oligosanthes: A C3 panicoid grass species.</title>
        <authorList>
            <person name="Studer A.J."/>
            <person name="Schnable J.C."/>
            <person name="Brutnell T.P."/>
        </authorList>
    </citation>
    <scope>NUCLEOTIDE SEQUENCE [LARGE SCALE GENOMIC DNA]</scope>
    <source>
        <strain evidence="11">cv. Kellogg 1175</strain>
        <tissue evidence="10">Leaf</tissue>
    </source>
</reference>
<comment type="subcellular location">
    <subcellularLocation>
        <location evidence="1 8">Nucleus</location>
    </subcellularLocation>
</comment>
<proteinExistence type="inferred from homology"/>
<sequence length="1041" mass="114727">MAAPGTSSAGAGGEGGSGGAKVNQELWYACAGPLVALPPAGSLVVYFPQGHSEQVPPSLVVAASMRKDADAKIPSYPNLPSKLICILHSVTMHADPDTDEVYARMTLQPVSNVTHCDKETLLASELALKQTRPQTEFFCKTLTASDTSTHGVLFLFTGQPKRHLLTTGWSLFVSGKRLLAGDSVLFIRDARQQLLLGIRRANRQPVNLSSSVLSSDSMHIGILAAAAHASANNSQFTVFYNPRASPSEFVIPFAKYQKAVYSNQLSLGMRFRMMFETEESGTRRYMGTITGISDMDPLRWKNSQWRNIQVAWDEAAPNNETSDMENLFKRTMPWFGEEIYKKDLNTQNSLVPGLSLAQWMQQNPSLTSTIMQPELLNSLAGKPVQTLAAADLSRQISFQSQFLQQNNIQFNTSLLPPQNQQTEQLAKVIATPNQSGSVIVSQKAAQDCNPEQKQHAITQPVQGSQPMISIAQPQFAVQNQLQQPHVILQAQPQQPQVVLQAQPQQPQVILEAQIQQQQPLVQNHTILHGGLQQIQLLQQQQSHLEQQPQQVQQSVQEKQQIKIQPVQVPNDTNMITQLSDHQMKIQILKALQPQQPLTMEQQKMILNLQHQTVNSNSQSTAQQCAQVATQIGGMQNSSTIQYLAQQKTQPHQPIPEFSGNAVSVAKSEIATSMGARSLHVPGGVQSLKINDVPSSSTSPLTNNNPVLLQSVPCSSKNQSLLTAAKAPQSSAVLGPTLEQGMKPYESTQQMVMIPKMAEQRPATGQDYVNSTPQMDYLDTSSSATSVCLSQADGSLQQNFPPSSFNQHQVLRETVPDNEFEVTDPGNNFLFGANIDGHLESLNADALLVNNFETEKYMDQMPGNGISNYISSKDSQQELSSSMISHSFGVADIAFNSIDSSINDTPFLNRNSRAPAPAHQRIRTYTKVHKRGAVGRSIDINRYSGYDELRHDVARMFGIEGQLSDQNRVGWKLVYEDHEKDVLLVGDDPWEDFVNCVRCIRILSPQEETQMRLASDFGDGFLPNNQACSSSDGGHPWRVTRD</sequence>
<dbReference type="EMBL" id="LWDX02009282">
    <property type="protein sequence ID" value="OEL36406.1"/>
    <property type="molecule type" value="Genomic_DNA"/>
</dbReference>
<keyword evidence="8" id="KW-0678">Repressor</keyword>
<evidence type="ECO:0000313" key="11">
    <source>
        <dbReference type="Proteomes" id="UP000095767"/>
    </source>
</evidence>
<evidence type="ECO:0000256" key="8">
    <source>
        <dbReference type="RuleBase" id="RU004549"/>
    </source>
</evidence>
<dbReference type="Gene3D" id="2.30.30.1040">
    <property type="match status" value="1"/>
</dbReference>
<dbReference type="InterPro" id="IPR010525">
    <property type="entry name" value="ARF_dom"/>
</dbReference>
<evidence type="ECO:0000313" key="10">
    <source>
        <dbReference type="EMBL" id="OEL36406.1"/>
    </source>
</evidence>
<dbReference type="FunFam" id="3.10.20.90:FF:000047">
    <property type="entry name" value="Auxin response factor"/>
    <property type="match status" value="1"/>
</dbReference>
<organism evidence="10 11">
    <name type="scientific">Dichanthelium oligosanthes</name>
    <dbReference type="NCBI Taxonomy" id="888268"/>
    <lineage>
        <taxon>Eukaryota</taxon>
        <taxon>Viridiplantae</taxon>
        <taxon>Streptophyta</taxon>
        <taxon>Embryophyta</taxon>
        <taxon>Tracheophyta</taxon>
        <taxon>Spermatophyta</taxon>
        <taxon>Magnoliopsida</taxon>
        <taxon>Liliopsida</taxon>
        <taxon>Poales</taxon>
        <taxon>Poaceae</taxon>
        <taxon>PACMAD clade</taxon>
        <taxon>Panicoideae</taxon>
        <taxon>Panicodae</taxon>
        <taxon>Paniceae</taxon>
        <taxon>Dichantheliinae</taxon>
        <taxon>Dichanthelium</taxon>
    </lineage>
</organism>
<dbReference type="SUPFAM" id="SSF101936">
    <property type="entry name" value="DNA-binding pseudobarrel domain"/>
    <property type="match status" value="1"/>
</dbReference>
<dbReference type="Gene3D" id="2.40.330.10">
    <property type="entry name" value="DNA-binding pseudobarrel domain"/>
    <property type="match status" value="1"/>
</dbReference>
<evidence type="ECO:0000256" key="7">
    <source>
        <dbReference type="ARBA" id="ARBA00023294"/>
    </source>
</evidence>
<keyword evidence="7 8" id="KW-0927">Auxin signaling pathway</keyword>
<evidence type="ECO:0000256" key="4">
    <source>
        <dbReference type="ARBA" id="ARBA00023125"/>
    </source>
</evidence>
<comment type="similarity">
    <text evidence="8">Belongs to the Aux/IAA family.</text>
</comment>
<dbReference type="GO" id="GO:0003677">
    <property type="term" value="F:DNA binding"/>
    <property type="evidence" value="ECO:0007669"/>
    <property type="project" value="UniProtKB-KW"/>
</dbReference>
<dbReference type="GO" id="GO:0006355">
    <property type="term" value="P:regulation of DNA-templated transcription"/>
    <property type="evidence" value="ECO:0007669"/>
    <property type="project" value="InterPro"/>
</dbReference>
<evidence type="ECO:0000256" key="6">
    <source>
        <dbReference type="ARBA" id="ARBA00023242"/>
    </source>
</evidence>
<accession>A0A1E5WG90</accession>